<keyword evidence="5 8" id="KW-1015">Disulfide bond</keyword>
<comment type="cofactor">
    <cofactor evidence="1 7">
        <name>Ca(2+)</name>
        <dbReference type="ChEBI" id="CHEBI:29108"/>
    </cofactor>
</comment>
<organism evidence="10 11">
    <name type="scientific">Cafeteria roenbergensis</name>
    <name type="common">Marine flagellate</name>
    <dbReference type="NCBI Taxonomy" id="33653"/>
    <lineage>
        <taxon>Eukaryota</taxon>
        <taxon>Sar</taxon>
        <taxon>Stramenopiles</taxon>
        <taxon>Bigyra</taxon>
        <taxon>Opalozoa</taxon>
        <taxon>Bicosoecida</taxon>
        <taxon>Cafeteriaceae</taxon>
        <taxon>Cafeteria</taxon>
    </lineage>
</organism>
<evidence type="ECO:0000256" key="7">
    <source>
        <dbReference type="PIRSR" id="PIRSR601382-2"/>
    </source>
</evidence>
<dbReference type="InterPro" id="IPR001382">
    <property type="entry name" value="Glyco_hydro_47"/>
</dbReference>
<keyword evidence="11" id="KW-1185">Reference proteome</keyword>
<keyword evidence="7" id="KW-0106">Calcium</keyword>
<reference evidence="10 11" key="1">
    <citation type="submission" date="2019-07" db="EMBL/GenBank/DDBJ databases">
        <title>Genomes of Cafeteria roenbergensis.</title>
        <authorList>
            <person name="Fischer M.G."/>
            <person name="Hackl T."/>
            <person name="Roman M."/>
        </authorList>
    </citation>
    <scope>NUCLEOTIDE SEQUENCE [LARGE SCALE GENOMIC DNA]</scope>
    <source>
        <strain evidence="10 11">BVI</strain>
    </source>
</reference>
<proteinExistence type="inferred from homology"/>
<accession>A0A5A8CS33</accession>
<evidence type="ECO:0000256" key="1">
    <source>
        <dbReference type="ARBA" id="ARBA00001913"/>
    </source>
</evidence>
<dbReference type="InterPro" id="IPR050749">
    <property type="entry name" value="Glycosyl_Hydrolase_47"/>
</dbReference>
<dbReference type="GO" id="GO:0005509">
    <property type="term" value="F:calcium ion binding"/>
    <property type="evidence" value="ECO:0007669"/>
    <property type="project" value="InterPro"/>
</dbReference>
<feature type="disulfide bond" evidence="8">
    <location>
        <begin position="317"/>
        <end position="380"/>
    </location>
</feature>
<dbReference type="EMBL" id="VLTN01000005">
    <property type="protein sequence ID" value="KAA0155932.1"/>
    <property type="molecule type" value="Genomic_DNA"/>
</dbReference>
<keyword evidence="7" id="KW-0479">Metal-binding</keyword>
<dbReference type="InterPro" id="IPR036026">
    <property type="entry name" value="Seven-hairpin_glycosidases"/>
</dbReference>
<evidence type="ECO:0000256" key="2">
    <source>
        <dbReference type="ARBA" id="ARBA00004922"/>
    </source>
</evidence>
<feature type="active site" description="Proton donor" evidence="6">
    <location>
        <position position="102"/>
    </location>
</feature>
<comment type="caution">
    <text evidence="10">The sequence shown here is derived from an EMBL/GenBank/DDBJ whole genome shotgun (WGS) entry which is preliminary data.</text>
</comment>
<feature type="active site" evidence="6">
    <location>
        <position position="235"/>
    </location>
</feature>
<evidence type="ECO:0000256" key="9">
    <source>
        <dbReference type="RuleBase" id="RU361193"/>
    </source>
</evidence>
<evidence type="ECO:0000313" key="10">
    <source>
        <dbReference type="EMBL" id="KAA0155932.1"/>
    </source>
</evidence>
<comment type="pathway">
    <text evidence="2">Protein modification; protein glycosylation.</text>
</comment>
<feature type="binding site" evidence="7">
    <location>
        <position position="580"/>
    </location>
    <ligand>
        <name>Ca(2+)</name>
        <dbReference type="ChEBI" id="CHEBI:29108"/>
    </ligand>
</feature>
<keyword evidence="9" id="KW-0326">Glycosidase</keyword>
<dbReference type="Pfam" id="PF01532">
    <property type="entry name" value="Glyco_hydro_47"/>
    <property type="match status" value="2"/>
</dbReference>
<dbReference type="SUPFAM" id="SSF48225">
    <property type="entry name" value="Seven-hairpin glycosidases"/>
    <property type="match status" value="2"/>
</dbReference>
<gene>
    <name evidence="10" type="ORF">FNF29_01351</name>
</gene>
<evidence type="ECO:0000256" key="4">
    <source>
        <dbReference type="ARBA" id="ARBA00022801"/>
    </source>
</evidence>
<dbReference type="PRINTS" id="PR00747">
    <property type="entry name" value="GLYHDRLASE47"/>
</dbReference>
<comment type="similarity">
    <text evidence="3 9">Belongs to the glycosyl hydrolase 47 family.</text>
</comment>
<evidence type="ECO:0000256" key="3">
    <source>
        <dbReference type="ARBA" id="ARBA00007658"/>
    </source>
</evidence>
<dbReference type="GO" id="GO:0005975">
    <property type="term" value="P:carbohydrate metabolic process"/>
    <property type="evidence" value="ECO:0007669"/>
    <property type="project" value="InterPro"/>
</dbReference>
<evidence type="ECO:0000256" key="8">
    <source>
        <dbReference type="PIRSR" id="PIRSR601382-3"/>
    </source>
</evidence>
<evidence type="ECO:0000256" key="5">
    <source>
        <dbReference type="ARBA" id="ARBA00023157"/>
    </source>
</evidence>
<evidence type="ECO:0000313" key="11">
    <source>
        <dbReference type="Proteomes" id="UP000323011"/>
    </source>
</evidence>
<dbReference type="GO" id="GO:0016020">
    <property type="term" value="C:membrane"/>
    <property type="evidence" value="ECO:0007669"/>
    <property type="project" value="InterPro"/>
</dbReference>
<dbReference type="PANTHER" id="PTHR11742">
    <property type="entry name" value="MANNOSYL-OLIGOSACCHARIDE ALPHA-1,2-MANNOSIDASE-RELATED"/>
    <property type="match status" value="1"/>
</dbReference>
<protein>
    <recommendedName>
        <fullName evidence="9">alpha-1,2-Mannosidase</fullName>
        <ecNumber evidence="9">3.2.1.-</ecNumber>
    </recommendedName>
</protein>
<dbReference type="Proteomes" id="UP000323011">
    <property type="component" value="Unassembled WGS sequence"/>
</dbReference>
<name>A0A5A8CS33_CAFRO</name>
<evidence type="ECO:0000256" key="6">
    <source>
        <dbReference type="PIRSR" id="PIRSR601382-1"/>
    </source>
</evidence>
<dbReference type="EC" id="3.2.1.-" evidence="9"/>
<feature type="active site" description="Proton donor" evidence="6">
    <location>
        <position position="394"/>
    </location>
</feature>
<dbReference type="GO" id="GO:0004571">
    <property type="term" value="F:mannosyl-oligosaccharide 1,2-alpha-mannosidase activity"/>
    <property type="evidence" value="ECO:0007669"/>
    <property type="project" value="InterPro"/>
</dbReference>
<dbReference type="InterPro" id="IPR012341">
    <property type="entry name" value="6hp_glycosidase-like_sf"/>
</dbReference>
<dbReference type="GO" id="GO:0005783">
    <property type="term" value="C:endoplasmic reticulum"/>
    <property type="evidence" value="ECO:0007669"/>
    <property type="project" value="TreeGrafter"/>
</dbReference>
<sequence length="588" mass="64990">MGVPPLPAPPADDATLLRQEAVRRAIRHAWAGYSRYARGSDDLKPVSRQGAEGLCKMGVTAVDSIDTLLLAELPREMADAREWVRRSLAFGTEAQEDINVFETMIRVVGGLLGAHELSRDGAYLAQAADLARRLVSLAFREPTGIPLGTVGLHSRKAYNPAWIHGASAVSEVATLQLELAYIARKTGQPDLEAKGLKVIKHLQRANMTDGLFPIYLSPKTGRFLAAPVTLGARGDSTYEYLLKLPLLFHPARSSAERKDMAWVQAMYDRSVRGILSRLLQYSSASGMPYIAEQAKPADALPKHQSPRLVHKMDHLVCFLPGMLALGASNRMGFDPAKNPPLADAQADEGADFFQGAASWPGQNGAFAKLLNISEGLASTCTSMYDTTTTGLAPEIVTFYRSGTEMRPNHDASHALLRPETVESLFVLWRVTHDEKYRDAAWKIFGAIERHARIWSGGYSSVKDVNWGGVLPTPSPDPPAPPDRPWPWHREEVAAQNRRWREECPLRDDSRCAWQAEAGSPDPPMADAVPPVFPPDQSGPRDTRNMSDHMESFFLAETLKYLYLIFSDDALLPLDEYVFNTEAHPFRML</sequence>
<dbReference type="Gene3D" id="1.50.10.10">
    <property type="match status" value="2"/>
</dbReference>
<keyword evidence="4 9" id="KW-0378">Hydrolase</keyword>
<feature type="active site" evidence="6">
    <location>
        <position position="419"/>
    </location>
</feature>
<dbReference type="AlphaFoldDB" id="A0A5A8CS33"/>
<dbReference type="OMA" id="WDAYTKY"/>